<feature type="transmembrane region" description="Helical" evidence="1">
    <location>
        <begin position="191"/>
        <end position="213"/>
    </location>
</feature>
<feature type="signal peptide" evidence="2">
    <location>
        <begin position="1"/>
        <end position="20"/>
    </location>
</feature>
<dbReference type="Proteomes" id="UP001201812">
    <property type="component" value="Unassembled WGS sequence"/>
</dbReference>
<keyword evidence="4" id="KW-1185">Reference proteome</keyword>
<reference evidence="3" key="1">
    <citation type="submission" date="2022-01" db="EMBL/GenBank/DDBJ databases">
        <title>Genome Sequence Resource for Two Populations of Ditylenchus destructor, the Migratory Endoparasitic Phytonematode.</title>
        <authorList>
            <person name="Zhang H."/>
            <person name="Lin R."/>
            <person name="Xie B."/>
        </authorList>
    </citation>
    <scope>NUCLEOTIDE SEQUENCE</scope>
    <source>
        <strain evidence="3">BazhouSP</strain>
    </source>
</reference>
<evidence type="ECO:0000313" key="4">
    <source>
        <dbReference type="Proteomes" id="UP001201812"/>
    </source>
</evidence>
<comment type="caution">
    <text evidence="3">The sequence shown here is derived from an EMBL/GenBank/DDBJ whole genome shotgun (WGS) entry which is preliminary data.</text>
</comment>
<feature type="transmembrane region" description="Helical" evidence="1">
    <location>
        <begin position="163"/>
        <end position="184"/>
    </location>
</feature>
<name>A0AAD4NE92_9BILA</name>
<evidence type="ECO:0000256" key="1">
    <source>
        <dbReference type="SAM" id="Phobius"/>
    </source>
</evidence>
<feature type="chain" id="PRO_5042111311" evidence="2">
    <location>
        <begin position="21"/>
        <end position="330"/>
    </location>
</feature>
<feature type="transmembrane region" description="Helical" evidence="1">
    <location>
        <begin position="233"/>
        <end position="252"/>
    </location>
</feature>
<keyword evidence="2" id="KW-0732">Signal</keyword>
<gene>
    <name evidence="3" type="ORF">DdX_05181</name>
</gene>
<keyword evidence="1" id="KW-0472">Membrane</keyword>
<keyword evidence="1" id="KW-0812">Transmembrane</keyword>
<dbReference type="AlphaFoldDB" id="A0AAD4NE92"/>
<keyword evidence="1" id="KW-1133">Transmembrane helix</keyword>
<evidence type="ECO:0000313" key="3">
    <source>
        <dbReference type="EMBL" id="KAI1720931.1"/>
    </source>
</evidence>
<dbReference type="EMBL" id="JAKKPZ010000005">
    <property type="protein sequence ID" value="KAI1720931.1"/>
    <property type="molecule type" value="Genomic_DNA"/>
</dbReference>
<organism evidence="3 4">
    <name type="scientific">Ditylenchus destructor</name>
    <dbReference type="NCBI Taxonomy" id="166010"/>
    <lineage>
        <taxon>Eukaryota</taxon>
        <taxon>Metazoa</taxon>
        <taxon>Ecdysozoa</taxon>
        <taxon>Nematoda</taxon>
        <taxon>Chromadorea</taxon>
        <taxon>Rhabditida</taxon>
        <taxon>Tylenchina</taxon>
        <taxon>Tylenchomorpha</taxon>
        <taxon>Sphaerularioidea</taxon>
        <taxon>Anguinidae</taxon>
        <taxon>Anguininae</taxon>
        <taxon>Ditylenchus</taxon>
    </lineage>
</organism>
<accession>A0AAD4NE92</accession>
<proteinExistence type="predicted"/>
<sequence length="330" mass="37287">MRVFHLLKLLQVIIASVVVASILSTSKLCTNFVSNEVLQQHLINSSCTDFAIKIETFRQLSTDFGALVEVKEGNPPANSLNRFFSNVLHAWDSVFGYNDHLEANQSLTSSAPTTMSPSVNIKKNWEEKDRIMGFQQCIQISMSDYFAFAKSESSPVSSVLRRFTAPLVVTLSYILLNIAHTVCYGSKICKILAYFIVIISAVMWFFIFSAMVAIDYNWDLAWHYTDVIQPQSISAIFIVKILSIILIVAIIIECDYDILSREIVLRRPSGRYNVSNNINSYNVSLNGNTDYEWFLPTTNRMILNETNTVSTGFDAASSQHPQNGPVRLYW</sequence>
<evidence type="ECO:0000256" key="2">
    <source>
        <dbReference type="SAM" id="SignalP"/>
    </source>
</evidence>
<protein>
    <submittedName>
        <fullName evidence="3">Uncharacterized protein</fullName>
    </submittedName>
</protein>